<dbReference type="PANTHER" id="PTHR33514:SF13">
    <property type="entry name" value="PROTEIN ABCI12, CHLOROPLASTIC"/>
    <property type="match status" value="1"/>
</dbReference>
<dbReference type="EMBL" id="WSRR01000004">
    <property type="protein sequence ID" value="MVX60463.1"/>
    <property type="molecule type" value="Genomic_DNA"/>
</dbReference>
<evidence type="ECO:0000313" key="7">
    <source>
        <dbReference type="Proteomes" id="UP000463388"/>
    </source>
</evidence>
<comment type="subcellular location">
    <subcellularLocation>
        <location evidence="1">Membrane</location>
        <topology evidence="1">Multi-pass membrane protein</topology>
    </subcellularLocation>
</comment>
<feature type="transmembrane region" description="Helical" evidence="5">
    <location>
        <begin position="73"/>
        <end position="94"/>
    </location>
</feature>
<feature type="transmembrane region" description="Helical" evidence="5">
    <location>
        <begin position="20"/>
        <end position="37"/>
    </location>
</feature>
<dbReference type="Proteomes" id="UP000463388">
    <property type="component" value="Unassembled WGS sequence"/>
</dbReference>
<dbReference type="AlphaFoldDB" id="A0A6N8JKR9"/>
<keyword evidence="2 5" id="KW-0812">Transmembrane</keyword>
<dbReference type="InterPro" id="IPR003339">
    <property type="entry name" value="ABC/ECF_trnsptr_transmembrane"/>
</dbReference>
<keyword evidence="4 5" id="KW-0472">Membrane</keyword>
<feature type="transmembrane region" description="Helical" evidence="5">
    <location>
        <begin position="100"/>
        <end position="121"/>
    </location>
</feature>
<proteinExistence type="predicted"/>
<accession>A0A6N8JKR9</accession>
<gene>
    <name evidence="6" type="ORF">GKZ27_03170</name>
</gene>
<evidence type="ECO:0000313" key="6">
    <source>
        <dbReference type="EMBL" id="MVX60463.1"/>
    </source>
</evidence>
<evidence type="ECO:0000256" key="3">
    <source>
        <dbReference type="ARBA" id="ARBA00022989"/>
    </source>
</evidence>
<dbReference type="Pfam" id="PF02361">
    <property type="entry name" value="CbiQ"/>
    <property type="match status" value="1"/>
</dbReference>
<dbReference type="CDD" id="cd16914">
    <property type="entry name" value="EcfT"/>
    <property type="match status" value="1"/>
</dbReference>
<evidence type="ECO:0000256" key="1">
    <source>
        <dbReference type="ARBA" id="ARBA00004141"/>
    </source>
</evidence>
<evidence type="ECO:0000256" key="5">
    <source>
        <dbReference type="SAM" id="Phobius"/>
    </source>
</evidence>
<organism evidence="6 7">
    <name type="scientific">Adlercreutzia mucosicola</name>
    <dbReference type="NCBI Taxonomy" id="580026"/>
    <lineage>
        <taxon>Bacteria</taxon>
        <taxon>Bacillati</taxon>
        <taxon>Actinomycetota</taxon>
        <taxon>Coriobacteriia</taxon>
        <taxon>Eggerthellales</taxon>
        <taxon>Eggerthellaceae</taxon>
        <taxon>Adlercreutzia</taxon>
    </lineage>
</organism>
<sequence length="245" mass="25451">MIRLSEQRRTAPSWVRALDGRVKIALLVAYSVCLFFIDGLAGLAAAAVLLAAAGAVGRLALGPVLRAAAPAYVIAAFLLLYNGASLGWTSALVVTGRILLLVYASVVLVSLSTATELTAALQRLLAPLGRVGLPVRDATTALSIALRFMPVTAEELAAVRRAQAARGATFDSGGLVGRLRAYGGLMVPLFVGLFRRADRLACAMDARCFGAAKTPVYLDEARFSAADVVALAVGVGLCALLPFIP</sequence>
<name>A0A6N8JKR9_9ACTN</name>
<reference evidence="6 7" key="1">
    <citation type="submission" date="2019-12" db="EMBL/GenBank/DDBJ databases">
        <title>Microbes associate with the intestines of laboratory mice.</title>
        <authorList>
            <person name="Navarre W."/>
            <person name="Wong E."/>
        </authorList>
    </citation>
    <scope>NUCLEOTIDE SEQUENCE [LARGE SCALE GENOMIC DNA]</scope>
    <source>
        <strain evidence="6 7">NM66_B29</strain>
    </source>
</reference>
<keyword evidence="7" id="KW-1185">Reference proteome</keyword>
<evidence type="ECO:0000256" key="4">
    <source>
        <dbReference type="ARBA" id="ARBA00023136"/>
    </source>
</evidence>
<dbReference type="GO" id="GO:0005886">
    <property type="term" value="C:plasma membrane"/>
    <property type="evidence" value="ECO:0007669"/>
    <property type="project" value="UniProtKB-ARBA"/>
</dbReference>
<protein>
    <submittedName>
        <fullName evidence="6">Energy-coupling factor transporter transmembrane protein EcfT</fullName>
    </submittedName>
</protein>
<comment type="caution">
    <text evidence="6">The sequence shown here is derived from an EMBL/GenBank/DDBJ whole genome shotgun (WGS) entry which is preliminary data.</text>
</comment>
<evidence type="ECO:0000256" key="2">
    <source>
        <dbReference type="ARBA" id="ARBA00022692"/>
    </source>
</evidence>
<dbReference type="PANTHER" id="PTHR33514">
    <property type="entry name" value="PROTEIN ABCI12, CHLOROPLASTIC"/>
    <property type="match status" value="1"/>
</dbReference>
<keyword evidence="3 5" id="KW-1133">Transmembrane helix</keyword>
<dbReference type="RefSeq" id="WP_236758947.1">
    <property type="nucleotide sequence ID" value="NZ_WSRR01000004.1"/>
</dbReference>